<accession>A0A0J8E7P7</accession>
<dbReference type="OMA" id="HYLRVST"/>
<reference evidence="3 4" key="1">
    <citation type="journal article" date="2014" name="Nature">
        <title>The genome of the recently domesticated crop plant sugar beet (Beta vulgaris).</title>
        <authorList>
            <person name="Dohm J.C."/>
            <person name="Minoche A.E."/>
            <person name="Holtgrawe D."/>
            <person name="Capella-Gutierrez S."/>
            <person name="Zakrzewski F."/>
            <person name="Tafer H."/>
            <person name="Rupp O."/>
            <person name="Sorensen T.R."/>
            <person name="Stracke R."/>
            <person name="Reinhardt R."/>
            <person name="Goesmann A."/>
            <person name="Kraft T."/>
            <person name="Schulz B."/>
            <person name="Stadler P.F."/>
            <person name="Schmidt T."/>
            <person name="Gabaldon T."/>
            <person name="Lehrach H."/>
            <person name="Weisshaar B."/>
            <person name="Himmelbauer H."/>
        </authorList>
    </citation>
    <scope>NUCLEOTIDE SEQUENCE [LARGE SCALE GENOMIC DNA]</scope>
    <source>
        <tissue evidence="3">Taproot</tissue>
    </source>
</reference>
<dbReference type="Pfam" id="PF07839">
    <property type="entry name" value="CaM_binding"/>
    <property type="match status" value="1"/>
</dbReference>
<feature type="compositionally biased region" description="Low complexity" evidence="1">
    <location>
        <begin position="379"/>
        <end position="404"/>
    </location>
</feature>
<dbReference type="AlphaFoldDB" id="A0A0J8E7P7"/>
<dbReference type="EMBL" id="KQ090234">
    <property type="protein sequence ID" value="KMS99140.1"/>
    <property type="molecule type" value="Genomic_DNA"/>
</dbReference>
<feature type="compositionally biased region" description="Basic and acidic residues" evidence="1">
    <location>
        <begin position="468"/>
        <end position="478"/>
    </location>
</feature>
<proteinExistence type="predicted"/>
<feature type="compositionally biased region" description="Basic and acidic residues" evidence="1">
    <location>
        <begin position="437"/>
        <end position="447"/>
    </location>
</feature>
<dbReference type="OrthoDB" id="766386at2759"/>
<name>A0A0J8E7P7_BETVV</name>
<evidence type="ECO:0000259" key="2">
    <source>
        <dbReference type="SMART" id="SM01054"/>
    </source>
</evidence>
<feature type="compositionally biased region" description="Acidic residues" evidence="1">
    <location>
        <begin position="406"/>
        <end position="425"/>
    </location>
</feature>
<keyword evidence="4" id="KW-1185">Reference proteome</keyword>
<protein>
    <recommendedName>
        <fullName evidence="2">Calmodulin-binding domain-containing protein</fullName>
    </recommendedName>
</protein>
<feature type="compositionally biased region" description="Basic and acidic residues" evidence="1">
    <location>
        <begin position="15"/>
        <end position="27"/>
    </location>
</feature>
<feature type="region of interest" description="Disordered" evidence="1">
    <location>
        <begin position="314"/>
        <end position="348"/>
    </location>
</feature>
<evidence type="ECO:0000313" key="4">
    <source>
        <dbReference type="Proteomes" id="UP000035740"/>
    </source>
</evidence>
<dbReference type="PANTHER" id="PTHR33349:SF41">
    <property type="entry name" value="EMB|CAB62594.1"/>
    <property type="match status" value="1"/>
</dbReference>
<dbReference type="SMART" id="SM01054">
    <property type="entry name" value="CaM_binding"/>
    <property type="match status" value="1"/>
</dbReference>
<dbReference type="eggNOG" id="ENOG502QVZ6">
    <property type="taxonomic scope" value="Eukaryota"/>
</dbReference>
<evidence type="ECO:0000256" key="1">
    <source>
        <dbReference type="SAM" id="MobiDB-lite"/>
    </source>
</evidence>
<feature type="compositionally biased region" description="Basic and acidic residues" evidence="1">
    <location>
        <begin position="127"/>
        <end position="141"/>
    </location>
</feature>
<feature type="region of interest" description="Disordered" evidence="1">
    <location>
        <begin position="48"/>
        <end position="80"/>
    </location>
</feature>
<evidence type="ECO:0000313" key="3">
    <source>
        <dbReference type="EMBL" id="KMS99140.1"/>
    </source>
</evidence>
<dbReference type="Gramene" id="KMS99140">
    <property type="protein sequence ID" value="KMS99140"/>
    <property type="gene ID" value="BVRB_2g047540"/>
</dbReference>
<dbReference type="GO" id="GO:0005516">
    <property type="term" value="F:calmodulin binding"/>
    <property type="evidence" value="ECO:0007669"/>
    <property type="project" value="InterPro"/>
</dbReference>
<dbReference type="Proteomes" id="UP000035740">
    <property type="component" value="Unassembled WGS sequence"/>
</dbReference>
<sequence>MAEETDHISVSNETNKADEEISPDHSMKKPRVAKKVPHYLRASTGSCHEACKYGHPHKIKDKPIRPVRRKMSASLSDGGNRVEIQIYVDKNVQKRVNSDELKLPHAKESALASTKLKQDSSSFRKSPVHDSSKLVRKEARSLAKSPSPDVPKVIKKVVVQSTVKTSFSDTSKMSKPKVAEKNVTPKRIPLNPKEKNASEGSLKPNGRGEKPSSFPNPLKISKQEVASAAKKNVPSKRTPLSLKERNASEGLFKQNGRSEKPSSSRGSFHRSNGKQTRESKMGDNPRTSRVAVVKTVGPLAAPLPLRTPKVEVKKLVHPTTAGKRLKDQSRRSPAFAKNQILADRPEAKEPLVEKAEEKTLHMIDAKEDYLSTAPDAGILVLSPTPLSPESLNSSSGTNSLSFTSQEVDDLCELDSEYTDDSEADDSVLNYNSSGDSKPADSLKEREAVTQSSEGQHPGTLKLKFRKGKVIEHPSETKSPRRLRFRRGKTLSDDKQATNGGAQLKSYKKTAADDETTQAESGLVQVVLKHQEIEMKKDEQVLLNNVIEETANKLVEKRKSKVKALVGAFESVISLQERKPSAADR</sequence>
<feature type="region of interest" description="Disordered" evidence="1">
    <location>
        <begin position="1"/>
        <end position="36"/>
    </location>
</feature>
<feature type="compositionally biased region" description="Basic and acidic residues" evidence="1">
    <location>
        <begin position="99"/>
        <end position="108"/>
    </location>
</feature>
<feature type="region of interest" description="Disordered" evidence="1">
    <location>
        <begin position="378"/>
        <end position="517"/>
    </location>
</feature>
<organism evidence="3 4">
    <name type="scientific">Beta vulgaris subsp. vulgaris</name>
    <name type="common">Beet</name>
    <dbReference type="NCBI Taxonomy" id="3555"/>
    <lineage>
        <taxon>Eukaryota</taxon>
        <taxon>Viridiplantae</taxon>
        <taxon>Streptophyta</taxon>
        <taxon>Embryophyta</taxon>
        <taxon>Tracheophyta</taxon>
        <taxon>Spermatophyta</taxon>
        <taxon>Magnoliopsida</taxon>
        <taxon>eudicotyledons</taxon>
        <taxon>Gunneridae</taxon>
        <taxon>Pentapetalae</taxon>
        <taxon>Caryophyllales</taxon>
        <taxon>Chenopodiaceae</taxon>
        <taxon>Betoideae</taxon>
        <taxon>Beta</taxon>
    </lineage>
</organism>
<feature type="region of interest" description="Disordered" evidence="1">
    <location>
        <begin position="99"/>
        <end position="152"/>
    </location>
</feature>
<dbReference type="PANTHER" id="PTHR33349">
    <property type="entry name" value="EMB|CAB62594.1"/>
    <property type="match status" value="1"/>
</dbReference>
<feature type="compositionally biased region" description="Basic residues" evidence="1">
    <location>
        <begin position="54"/>
        <end position="71"/>
    </location>
</feature>
<dbReference type="InterPro" id="IPR012417">
    <property type="entry name" value="CaM-bd_dom_pln"/>
</dbReference>
<feature type="domain" description="Calmodulin-binding" evidence="2">
    <location>
        <begin position="458"/>
        <end position="573"/>
    </location>
</feature>
<feature type="compositionally biased region" description="Basic residues" evidence="1">
    <location>
        <begin position="479"/>
        <end position="488"/>
    </location>
</feature>
<feature type="region of interest" description="Disordered" evidence="1">
    <location>
        <begin position="164"/>
        <end position="289"/>
    </location>
</feature>
<gene>
    <name evidence="3" type="ORF">BVRB_2g047540</name>
</gene>
<dbReference type="KEGG" id="bvg:104906340"/>